<dbReference type="InterPro" id="IPR041588">
    <property type="entry name" value="Integrase_H2C2"/>
</dbReference>
<gene>
    <name evidence="2" type="ORF">Tco_0878211</name>
</gene>
<reference evidence="2" key="2">
    <citation type="submission" date="2022-01" db="EMBL/GenBank/DDBJ databases">
        <authorList>
            <person name="Yamashiro T."/>
            <person name="Shiraishi A."/>
            <person name="Satake H."/>
            <person name="Nakayama K."/>
        </authorList>
    </citation>
    <scope>NUCLEOTIDE SEQUENCE</scope>
</reference>
<dbReference type="InterPro" id="IPR056924">
    <property type="entry name" value="SH3_Tf2-1"/>
</dbReference>
<dbReference type="PROSITE" id="PS50994">
    <property type="entry name" value="INTEGRASE"/>
    <property type="match status" value="1"/>
</dbReference>
<dbReference type="InterPro" id="IPR036397">
    <property type="entry name" value="RNaseH_sf"/>
</dbReference>
<protein>
    <submittedName>
        <fullName evidence="2">Reverse transcriptase domain-containing protein</fullName>
    </submittedName>
</protein>
<dbReference type="PANTHER" id="PTHR45835:SF101">
    <property type="entry name" value="NUCLEOTIDYLTRANSFERASE, RIBONUCLEASE H"/>
    <property type="match status" value="1"/>
</dbReference>
<reference evidence="2" key="1">
    <citation type="journal article" date="2022" name="Int. J. Mol. Sci.">
        <title>Draft Genome of Tanacetum Coccineum: Genomic Comparison of Closely Related Tanacetum-Family Plants.</title>
        <authorList>
            <person name="Yamashiro T."/>
            <person name="Shiraishi A."/>
            <person name="Nakayama K."/>
            <person name="Satake H."/>
        </authorList>
    </citation>
    <scope>NUCLEOTIDE SEQUENCE</scope>
</reference>
<dbReference type="Gene3D" id="3.30.420.10">
    <property type="entry name" value="Ribonuclease H-like superfamily/Ribonuclease H"/>
    <property type="match status" value="1"/>
</dbReference>
<keyword evidence="2" id="KW-0695">RNA-directed DNA polymerase</keyword>
<keyword evidence="2" id="KW-0548">Nucleotidyltransferase</keyword>
<dbReference type="PANTHER" id="PTHR45835">
    <property type="entry name" value="YALI0A06105P"/>
    <property type="match status" value="1"/>
</dbReference>
<evidence type="ECO:0000259" key="1">
    <source>
        <dbReference type="PROSITE" id="PS50994"/>
    </source>
</evidence>
<dbReference type="Pfam" id="PF17921">
    <property type="entry name" value="Integrase_H2C2"/>
    <property type="match status" value="1"/>
</dbReference>
<keyword evidence="2" id="KW-0808">Transferase</keyword>
<dbReference type="Gene3D" id="1.10.340.70">
    <property type="match status" value="1"/>
</dbReference>
<dbReference type="Proteomes" id="UP001151760">
    <property type="component" value="Unassembled WGS sequence"/>
</dbReference>
<evidence type="ECO:0000313" key="3">
    <source>
        <dbReference type="Proteomes" id="UP001151760"/>
    </source>
</evidence>
<organism evidence="2 3">
    <name type="scientific">Tanacetum coccineum</name>
    <dbReference type="NCBI Taxonomy" id="301880"/>
    <lineage>
        <taxon>Eukaryota</taxon>
        <taxon>Viridiplantae</taxon>
        <taxon>Streptophyta</taxon>
        <taxon>Embryophyta</taxon>
        <taxon>Tracheophyta</taxon>
        <taxon>Spermatophyta</taxon>
        <taxon>Magnoliopsida</taxon>
        <taxon>eudicotyledons</taxon>
        <taxon>Gunneridae</taxon>
        <taxon>Pentapetalae</taxon>
        <taxon>asterids</taxon>
        <taxon>campanulids</taxon>
        <taxon>Asterales</taxon>
        <taxon>Asteraceae</taxon>
        <taxon>Asteroideae</taxon>
        <taxon>Anthemideae</taxon>
        <taxon>Anthemidinae</taxon>
        <taxon>Tanacetum</taxon>
    </lineage>
</organism>
<dbReference type="SUPFAM" id="SSF53098">
    <property type="entry name" value="Ribonuclease H-like"/>
    <property type="match status" value="1"/>
</dbReference>
<dbReference type="GO" id="GO:0003964">
    <property type="term" value="F:RNA-directed DNA polymerase activity"/>
    <property type="evidence" value="ECO:0007669"/>
    <property type="project" value="UniProtKB-KW"/>
</dbReference>
<sequence length="472" mass="54756">MRQRRWIELLSDYECEIKYHPGKANVVADALSRKERLKPRRVRAMSMTIQSGLKAKILEAQREAAKDLKAPAEWLRGYSVHPGADKMYYDLRELYWWPGMKRDIAEYVSKCLTCSKIKAEHQKPSGLLQQPEIPEWKWEKLAMDLVTGLPKSSNYKSEKLARIYINEIVARHGVPVSIISDRDGRFASHLWQSLQKALGTRLDMSTAYHPQTDGQSERTIQTLEDMLRACVMDFGGSWDTHLPLVEFSYNNSYHKSIKCAPFEALYGRKCRSPVMWAEVGESRLIGPEIVQETTEKILQIRKRLVTARDRQKKYADRRRKPLEFKVGDRVLLKVSPWKGVVRFGKKGKLAPRYVGPFEIVEHVGPVAYRLRLPQELSCVHDVFHVSNLKKCLAESDVQVPLEEIKVDDKLYFVEEPVEIVDRQVKKLKRSWIPIVKVRWDSRRGAEFTWEREDQFKAKYPHLFSSTSSAVAS</sequence>
<dbReference type="EMBL" id="BQNB010013722">
    <property type="protein sequence ID" value="GJT19505.1"/>
    <property type="molecule type" value="Genomic_DNA"/>
</dbReference>
<accession>A0ABQ5BXD4</accession>
<proteinExistence type="predicted"/>
<dbReference type="InterPro" id="IPR012337">
    <property type="entry name" value="RNaseH-like_sf"/>
</dbReference>
<comment type="caution">
    <text evidence="2">The sequence shown here is derived from an EMBL/GenBank/DDBJ whole genome shotgun (WGS) entry which is preliminary data.</text>
</comment>
<name>A0ABQ5BXD4_9ASTR</name>
<keyword evidence="3" id="KW-1185">Reference proteome</keyword>
<dbReference type="InterPro" id="IPR001584">
    <property type="entry name" value="Integrase_cat-core"/>
</dbReference>
<feature type="domain" description="Integrase catalytic" evidence="1">
    <location>
        <begin position="156"/>
        <end position="269"/>
    </location>
</feature>
<evidence type="ECO:0000313" key="2">
    <source>
        <dbReference type="EMBL" id="GJT19505.1"/>
    </source>
</evidence>
<dbReference type="Pfam" id="PF24626">
    <property type="entry name" value="SH3_Tf2-1"/>
    <property type="match status" value="1"/>
</dbReference>